<proteinExistence type="predicted"/>
<evidence type="ECO:0000313" key="1">
    <source>
        <dbReference type="EMBL" id="PJF16542.1"/>
    </source>
</evidence>
<dbReference type="EMBL" id="MTSL01000217">
    <property type="protein sequence ID" value="PJF16542.1"/>
    <property type="molecule type" value="Genomic_DNA"/>
</dbReference>
<organism evidence="1 2">
    <name type="scientific">Paramicrosporidium saccamoebae</name>
    <dbReference type="NCBI Taxonomy" id="1246581"/>
    <lineage>
        <taxon>Eukaryota</taxon>
        <taxon>Fungi</taxon>
        <taxon>Fungi incertae sedis</taxon>
        <taxon>Cryptomycota</taxon>
        <taxon>Cryptomycota incertae sedis</taxon>
        <taxon>Paramicrosporidium</taxon>
    </lineage>
</organism>
<dbReference type="Proteomes" id="UP000240830">
    <property type="component" value="Unassembled WGS sequence"/>
</dbReference>
<keyword evidence="2" id="KW-1185">Reference proteome</keyword>
<sequence length="75" mass="8286">MSSSEKRQRVAPLGEPRVWVFSMEPEDLGLPLYEEQTIGSAVEELMKDPNVGVALPRIATPTFGFSIHLSIAARM</sequence>
<dbReference type="AlphaFoldDB" id="A0A2H9TFI1"/>
<gene>
    <name evidence="1" type="ORF">PSACC_03645</name>
</gene>
<accession>A0A2H9TFI1</accession>
<reference evidence="1 2" key="1">
    <citation type="submission" date="2016-10" db="EMBL/GenBank/DDBJ databases">
        <title>The genome of Paramicrosporidium saccamoebae is the missing link in understanding Cryptomycota and Microsporidia evolution.</title>
        <authorList>
            <person name="Quandt C.A."/>
            <person name="Beaudet D."/>
            <person name="Corsaro D."/>
            <person name="Michel R."/>
            <person name="Corradi N."/>
            <person name="James T."/>
        </authorList>
    </citation>
    <scope>NUCLEOTIDE SEQUENCE [LARGE SCALE GENOMIC DNA]</scope>
    <source>
        <strain evidence="1 2">KSL3</strain>
    </source>
</reference>
<feature type="non-terminal residue" evidence="1">
    <location>
        <position position="75"/>
    </location>
</feature>
<name>A0A2H9TFI1_9FUNG</name>
<protein>
    <submittedName>
        <fullName evidence="1">Uncharacterized protein</fullName>
    </submittedName>
</protein>
<comment type="caution">
    <text evidence="1">The sequence shown here is derived from an EMBL/GenBank/DDBJ whole genome shotgun (WGS) entry which is preliminary data.</text>
</comment>
<evidence type="ECO:0000313" key="2">
    <source>
        <dbReference type="Proteomes" id="UP000240830"/>
    </source>
</evidence>